<accession>A0A8A0RMV2</accession>
<evidence type="ECO:0000313" key="7">
    <source>
        <dbReference type="Proteomes" id="UP000662904"/>
    </source>
</evidence>
<dbReference type="Gene3D" id="3.90.1310.10">
    <property type="entry name" value="Penicillin-binding protein 2a (Domain 2)"/>
    <property type="match status" value="1"/>
</dbReference>
<evidence type="ECO:0000313" key="6">
    <source>
        <dbReference type="EMBL" id="QSQ09731.1"/>
    </source>
</evidence>
<evidence type="ECO:0000256" key="1">
    <source>
        <dbReference type="ARBA" id="ARBA00004370"/>
    </source>
</evidence>
<dbReference type="InterPro" id="IPR001460">
    <property type="entry name" value="PCN-bd_Tpept"/>
</dbReference>
<evidence type="ECO:0000256" key="4">
    <source>
        <dbReference type="SAM" id="Phobius"/>
    </source>
</evidence>
<dbReference type="InterPro" id="IPR005543">
    <property type="entry name" value="PASTA_dom"/>
</dbReference>
<protein>
    <submittedName>
        <fullName evidence="6">Stage V sporulation protein D</fullName>
    </submittedName>
</protein>
<evidence type="ECO:0000259" key="5">
    <source>
        <dbReference type="PROSITE" id="PS51178"/>
    </source>
</evidence>
<dbReference type="AlphaFoldDB" id="A0A8A0RMV2"/>
<dbReference type="CDD" id="cd06575">
    <property type="entry name" value="PASTA_Pbp2x-like_2"/>
    <property type="match status" value="1"/>
</dbReference>
<dbReference type="SUPFAM" id="SSF56519">
    <property type="entry name" value="Penicillin binding protein dimerisation domain"/>
    <property type="match status" value="1"/>
</dbReference>
<feature type="transmembrane region" description="Helical" evidence="4">
    <location>
        <begin position="12"/>
        <end position="32"/>
    </location>
</feature>
<dbReference type="SUPFAM" id="SSF54184">
    <property type="entry name" value="Penicillin-binding protein 2x (pbp-2x), c-terminal domain"/>
    <property type="match status" value="2"/>
</dbReference>
<name>A0A8A0RMV2_9FIRM</name>
<dbReference type="GO" id="GO:0071555">
    <property type="term" value="P:cell wall organization"/>
    <property type="evidence" value="ECO:0007669"/>
    <property type="project" value="TreeGrafter"/>
</dbReference>
<evidence type="ECO:0000256" key="3">
    <source>
        <dbReference type="ARBA" id="ARBA00023136"/>
    </source>
</evidence>
<keyword evidence="7" id="KW-1185">Reference proteome</keyword>
<comment type="subcellular location">
    <subcellularLocation>
        <location evidence="1">Membrane</location>
    </subcellularLocation>
</comment>
<dbReference type="NCBIfam" id="TIGR02214">
    <property type="entry name" value="spoVD_pbp"/>
    <property type="match status" value="1"/>
</dbReference>
<dbReference type="Gene3D" id="3.30.10.20">
    <property type="match status" value="2"/>
</dbReference>
<dbReference type="SMART" id="SM00740">
    <property type="entry name" value="PASTA"/>
    <property type="match status" value="2"/>
</dbReference>
<dbReference type="Pfam" id="PF00905">
    <property type="entry name" value="Transpeptidase"/>
    <property type="match status" value="1"/>
</dbReference>
<dbReference type="InterPro" id="IPR005311">
    <property type="entry name" value="PBP_dimer"/>
</dbReference>
<dbReference type="Pfam" id="PF03717">
    <property type="entry name" value="PBP_dimer"/>
    <property type="match status" value="1"/>
</dbReference>
<dbReference type="KEGG" id="kme:H0A61_02111"/>
<dbReference type="EMBL" id="CP059066">
    <property type="protein sequence ID" value="QSQ09731.1"/>
    <property type="molecule type" value="Genomic_DNA"/>
</dbReference>
<gene>
    <name evidence="6" type="primary">spoVD</name>
    <name evidence="6" type="ORF">H0A61_02111</name>
</gene>
<dbReference type="PANTHER" id="PTHR30627:SF1">
    <property type="entry name" value="PEPTIDOGLYCAN D,D-TRANSPEPTIDASE FTSI"/>
    <property type="match status" value="1"/>
</dbReference>
<dbReference type="GO" id="GO:0008658">
    <property type="term" value="F:penicillin binding"/>
    <property type="evidence" value="ECO:0007669"/>
    <property type="project" value="InterPro"/>
</dbReference>
<reference evidence="6" key="1">
    <citation type="submission" date="2020-07" db="EMBL/GenBank/DDBJ databases">
        <title>Koleobacter methoxysyntrophicus gen. nov., sp. nov., a novel anaerobic bacterium isolated from deep subsurface oil field and proposal of Koleobacterales ord. nov. in the phylum Firmicutes.</title>
        <authorList>
            <person name="Sakamoto S."/>
            <person name="Tamaki H."/>
        </authorList>
    </citation>
    <scope>NUCLEOTIDE SEQUENCE</scope>
    <source>
        <strain evidence="6">NRmbB1</strain>
    </source>
</reference>
<dbReference type="InterPro" id="IPR050515">
    <property type="entry name" value="Beta-lactam/transpept"/>
</dbReference>
<dbReference type="SUPFAM" id="SSF56601">
    <property type="entry name" value="beta-lactamase/transpeptidase-like"/>
    <property type="match status" value="1"/>
</dbReference>
<dbReference type="InterPro" id="IPR011927">
    <property type="entry name" value="SpoVD_pbp"/>
</dbReference>
<organism evidence="6 7">
    <name type="scientific">Koleobacter methoxysyntrophicus</name>
    <dbReference type="NCBI Taxonomy" id="2751313"/>
    <lineage>
        <taxon>Bacteria</taxon>
        <taxon>Bacillati</taxon>
        <taxon>Bacillota</taxon>
        <taxon>Clostridia</taxon>
        <taxon>Koleobacterales</taxon>
        <taxon>Koleobacteraceae</taxon>
        <taxon>Koleobacter</taxon>
    </lineage>
</organism>
<keyword evidence="4" id="KW-0812">Transmembrane</keyword>
<feature type="domain" description="PASTA" evidence="5">
    <location>
        <begin position="624"/>
        <end position="683"/>
    </location>
</feature>
<comment type="similarity">
    <text evidence="2">Belongs to the transpeptidase family.</text>
</comment>
<dbReference type="PROSITE" id="PS51178">
    <property type="entry name" value="PASTA"/>
    <property type="match status" value="2"/>
</dbReference>
<dbReference type="PANTHER" id="PTHR30627">
    <property type="entry name" value="PEPTIDOGLYCAN D,D-TRANSPEPTIDASE"/>
    <property type="match status" value="1"/>
</dbReference>
<sequence length="685" mass="75572">MPVTNVTVKKRLVLLLLITCIAYSALILRLAWLQLLKGEELQKKALHQWTKEIPVEPKRGTIYDRKGRELAISASVDTVIAYPPEIENPEAAAEALSKILDMDEETILELITKERASVYLKRKIDSEKSKEIRKLGIKGIGFTEESKRYYPDRNLAAHVLGFVGIDSQGLAGIEYYYDKYLRGYPGRIVSETDALSRELPFGAQHFVPPKDGLNLVLTIDKTIQHFAERELEKAMNRHRAKKGTVLVMDPRTGEILALVNKPDFDPNNYNDYPEESWKNIAISDVYEPGSTFKVITASAALEEKVVTPSTRYYDKGYTIVSGVRIGCWRHGGHGSQTFTQVVQNSCNPGFVDVAMKLGKEKFVNYINAFGFGQTSGIDFPGEGKGIFNPEKIGPVELATLSFGQGISVTPLQLLTAMSAIANDGKLMQPYIAKQLVDDNGNIIHEFKPRVVRYVISESTSKEMIQILESVVTNGTGGNAYLEGYRVAGKTGTAEKYIDGKYVSSFIGFAPADDPQVAILVILDEPQGIYYGGQTAAPVFRQVMLDTLRYLGVTPQKQEDESDKIKVPNVINLYIQEACSVLIKKGLEYNIKGTGLIVAEQFPAPGTIVARGETVELLLIEGKTDKSPAVVPDLTGKTIREAGEILDIVGLKIQAVGNGLAIDQEPKPGTKAELNTTVKVYFQQRN</sequence>
<feature type="domain" description="PASTA" evidence="5">
    <location>
        <begin position="560"/>
        <end position="620"/>
    </location>
</feature>
<dbReference type="RefSeq" id="WP_206707070.1">
    <property type="nucleotide sequence ID" value="NZ_CP059066.1"/>
</dbReference>
<keyword evidence="4" id="KW-1133">Transmembrane helix</keyword>
<dbReference type="Proteomes" id="UP000662904">
    <property type="component" value="Chromosome"/>
</dbReference>
<dbReference type="Gene3D" id="3.40.710.10">
    <property type="entry name" value="DD-peptidase/beta-lactamase superfamily"/>
    <property type="match status" value="1"/>
</dbReference>
<keyword evidence="3 4" id="KW-0472">Membrane</keyword>
<dbReference type="GO" id="GO:0005886">
    <property type="term" value="C:plasma membrane"/>
    <property type="evidence" value="ECO:0007669"/>
    <property type="project" value="TreeGrafter"/>
</dbReference>
<evidence type="ECO:0000256" key="2">
    <source>
        <dbReference type="ARBA" id="ARBA00007171"/>
    </source>
</evidence>
<dbReference type="Gene3D" id="1.10.150.770">
    <property type="match status" value="1"/>
</dbReference>
<dbReference type="InterPro" id="IPR012338">
    <property type="entry name" value="Beta-lactam/transpept-like"/>
</dbReference>
<dbReference type="InterPro" id="IPR036138">
    <property type="entry name" value="PBP_dimer_sf"/>
</dbReference>
<proteinExistence type="inferred from homology"/>
<dbReference type="Pfam" id="PF03793">
    <property type="entry name" value="PASTA"/>
    <property type="match status" value="2"/>
</dbReference>